<protein>
    <submittedName>
        <fullName evidence="2">Uncharacterized protein</fullName>
    </submittedName>
</protein>
<evidence type="ECO:0000256" key="1">
    <source>
        <dbReference type="SAM" id="MobiDB-lite"/>
    </source>
</evidence>
<accession>D7FU66</accession>
<dbReference type="InParanoid" id="D7FU66"/>
<sequence>MRTSSGSARDGGLAREEGTGSMGGSSRRRRRGSSARTLAAGLALTLAACSTPAYGSKAYHALERAAQASVYTRTTAPAAETILS</sequence>
<keyword evidence="3" id="KW-1185">Reference proteome</keyword>
<dbReference type="Proteomes" id="UP000002630">
    <property type="component" value="Linkage Group LG30"/>
</dbReference>
<evidence type="ECO:0000313" key="2">
    <source>
        <dbReference type="EMBL" id="CBJ31593.1"/>
    </source>
</evidence>
<name>D7FU66_ECTSI</name>
<proteinExistence type="predicted"/>
<dbReference type="EMBL" id="FN648449">
    <property type="protein sequence ID" value="CBJ31593.1"/>
    <property type="molecule type" value="Genomic_DNA"/>
</dbReference>
<dbReference type="AlphaFoldDB" id="D7FU66"/>
<evidence type="ECO:0000313" key="3">
    <source>
        <dbReference type="Proteomes" id="UP000002630"/>
    </source>
</evidence>
<organism evidence="2 3">
    <name type="scientific">Ectocarpus siliculosus</name>
    <name type="common">Brown alga</name>
    <name type="synonym">Conferva siliculosa</name>
    <dbReference type="NCBI Taxonomy" id="2880"/>
    <lineage>
        <taxon>Eukaryota</taxon>
        <taxon>Sar</taxon>
        <taxon>Stramenopiles</taxon>
        <taxon>Ochrophyta</taxon>
        <taxon>PX clade</taxon>
        <taxon>Phaeophyceae</taxon>
        <taxon>Ectocarpales</taxon>
        <taxon>Ectocarpaceae</taxon>
        <taxon>Ectocarpus</taxon>
    </lineage>
</organism>
<reference evidence="2 3" key="1">
    <citation type="journal article" date="2010" name="Nature">
        <title>The Ectocarpus genome and the independent evolution of multicellularity in brown algae.</title>
        <authorList>
            <person name="Cock J.M."/>
            <person name="Sterck L."/>
            <person name="Rouze P."/>
            <person name="Scornet D."/>
            <person name="Allen A.E."/>
            <person name="Amoutzias G."/>
            <person name="Anthouard V."/>
            <person name="Artiguenave F."/>
            <person name="Aury J.M."/>
            <person name="Badger J.H."/>
            <person name="Beszteri B."/>
            <person name="Billiau K."/>
            <person name="Bonnet E."/>
            <person name="Bothwell J.H."/>
            <person name="Bowler C."/>
            <person name="Boyen C."/>
            <person name="Brownlee C."/>
            <person name="Carrano C.J."/>
            <person name="Charrier B."/>
            <person name="Cho G.Y."/>
            <person name="Coelho S.M."/>
            <person name="Collen J."/>
            <person name="Corre E."/>
            <person name="Da Silva C."/>
            <person name="Delage L."/>
            <person name="Delaroque N."/>
            <person name="Dittami S.M."/>
            <person name="Doulbeau S."/>
            <person name="Elias M."/>
            <person name="Farnham G."/>
            <person name="Gachon C.M."/>
            <person name="Gschloessl B."/>
            <person name="Heesch S."/>
            <person name="Jabbari K."/>
            <person name="Jubin C."/>
            <person name="Kawai H."/>
            <person name="Kimura K."/>
            <person name="Kloareg B."/>
            <person name="Kupper F.C."/>
            <person name="Lang D."/>
            <person name="Le Bail A."/>
            <person name="Leblanc C."/>
            <person name="Lerouge P."/>
            <person name="Lohr M."/>
            <person name="Lopez P.J."/>
            <person name="Martens C."/>
            <person name="Maumus F."/>
            <person name="Michel G."/>
            <person name="Miranda-Saavedra D."/>
            <person name="Morales J."/>
            <person name="Moreau H."/>
            <person name="Motomura T."/>
            <person name="Nagasato C."/>
            <person name="Napoli C.A."/>
            <person name="Nelson D.R."/>
            <person name="Nyvall-Collen P."/>
            <person name="Peters A.F."/>
            <person name="Pommier C."/>
            <person name="Potin P."/>
            <person name="Poulain J."/>
            <person name="Quesneville H."/>
            <person name="Read B."/>
            <person name="Rensing S.A."/>
            <person name="Ritter A."/>
            <person name="Rousvoal S."/>
            <person name="Samanta M."/>
            <person name="Samson G."/>
            <person name="Schroeder D.C."/>
            <person name="Segurens B."/>
            <person name="Strittmatter M."/>
            <person name="Tonon T."/>
            <person name="Tregear J.W."/>
            <person name="Valentin K."/>
            <person name="von Dassow P."/>
            <person name="Yamagishi T."/>
            <person name="Van de Peer Y."/>
            <person name="Wincker P."/>
        </authorList>
    </citation>
    <scope>NUCLEOTIDE SEQUENCE [LARGE SCALE GENOMIC DNA]</scope>
    <source>
        <strain evidence="3">Ec32 / CCAP1310/4</strain>
    </source>
</reference>
<gene>
    <name evidence="2" type="ORF">Esi_0266_0032</name>
</gene>
<feature type="region of interest" description="Disordered" evidence="1">
    <location>
        <begin position="1"/>
        <end position="35"/>
    </location>
</feature>
<dbReference type="EMBL" id="FN649755">
    <property type="protein sequence ID" value="CBJ31593.1"/>
    <property type="molecule type" value="Genomic_DNA"/>
</dbReference>